<sequence length="192" mass="21150">MWLLRATVLTLATVCVLASPKCLVSEPDKEAFVSEMFRELDSELHKIPDLRARIQGVIDGNAWREGSDGEYSSDYGESEDAPIPGVRFRVLDATGGAILPEEFIPLSTDTIAHFAMEYKKIIARKYGTGIIGFSNNAQKGCFGISRVGEAKGPAAWKIVIQNGSGKIIADDICVRKDMRVWDKYIVIIVKNV</sequence>
<gene>
    <name evidence="3" type="primary">LOC100901867</name>
</gene>
<feature type="signal peptide" evidence="1">
    <location>
        <begin position="1"/>
        <end position="18"/>
    </location>
</feature>
<evidence type="ECO:0000256" key="1">
    <source>
        <dbReference type="SAM" id="SignalP"/>
    </source>
</evidence>
<evidence type="ECO:0000313" key="2">
    <source>
        <dbReference type="Proteomes" id="UP000694867"/>
    </source>
</evidence>
<dbReference type="GeneID" id="100901867"/>
<feature type="chain" id="PRO_5042613345" evidence="1">
    <location>
        <begin position="19"/>
        <end position="192"/>
    </location>
</feature>
<reference evidence="3" key="1">
    <citation type="submission" date="2025-08" db="UniProtKB">
        <authorList>
            <consortium name="RefSeq"/>
        </authorList>
    </citation>
    <scope>IDENTIFICATION</scope>
</reference>
<evidence type="ECO:0000313" key="3">
    <source>
        <dbReference type="RefSeq" id="XP_003741884.1"/>
    </source>
</evidence>
<accession>A0AAJ6VX69</accession>
<keyword evidence="1" id="KW-0732">Signal</keyword>
<dbReference type="KEGG" id="goe:100901867"/>
<proteinExistence type="predicted"/>
<dbReference type="RefSeq" id="XP_003741884.1">
    <property type="nucleotide sequence ID" value="XM_003741836.2"/>
</dbReference>
<dbReference type="Proteomes" id="UP000694867">
    <property type="component" value="Unplaced"/>
</dbReference>
<organism evidence="2 3">
    <name type="scientific">Galendromus occidentalis</name>
    <name type="common">western predatory mite</name>
    <dbReference type="NCBI Taxonomy" id="34638"/>
    <lineage>
        <taxon>Eukaryota</taxon>
        <taxon>Metazoa</taxon>
        <taxon>Ecdysozoa</taxon>
        <taxon>Arthropoda</taxon>
        <taxon>Chelicerata</taxon>
        <taxon>Arachnida</taxon>
        <taxon>Acari</taxon>
        <taxon>Parasitiformes</taxon>
        <taxon>Mesostigmata</taxon>
        <taxon>Gamasina</taxon>
        <taxon>Phytoseioidea</taxon>
        <taxon>Phytoseiidae</taxon>
        <taxon>Typhlodrominae</taxon>
        <taxon>Galendromus</taxon>
    </lineage>
</organism>
<keyword evidence="2" id="KW-1185">Reference proteome</keyword>
<dbReference type="AlphaFoldDB" id="A0AAJ6VX69"/>
<name>A0AAJ6VX69_9ACAR</name>
<protein>
    <submittedName>
        <fullName evidence="3">Uncharacterized protein LOC100901867</fullName>
    </submittedName>
</protein>